<sequence>MAVGVLLRFWSSSGSDKRYSKTQNPSITYAQFMQRRIKVSAIAILPINRFGNDSIFTLHLVIEEAMDQTHHTNGVKQACILAPTLFTIFFSTMLQTAMGDLDEENGIYIRYHTNGSLFNLRRLKAHTKTLNHLVREVQKAQ</sequence>
<keyword evidence="2" id="KW-1185">Reference proteome</keyword>
<organism evidence="1 2">
    <name type="scientific">Willisornis vidua</name>
    <name type="common">Xingu scale-backed antbird</name>
    <dbReference type="NCBI Taxonomy" id="1566151"/>
    <lineage>
        <taxon>Eukaryota</taxon>
        <taxon>Metazoa</taxon>
        <taxon>Chordata</taxon>
        <taxon>Craniata</taxon>
        <taxon>Vertebrata</taxon>
        <taxon>Euteleostomi</taxon>
        <taxon>Archelosauria</taxon>
        <taxon>Archosauria</taxon>
        <taxon>Dinosauria</taxon>
        <taxon>Saurischia</taxon>
        <taxon>Theropoda</taxon>
        <taxon>Coelurosauria</taxon>
        <taxon>Aves</taxon>
        <taxon>Neognathae</taxon>
        <taxon>Neoaves</taxon>
        <taxon>Telluraves</taxon>
        <taxon>Australaves</taxon>
        <taxon>Passeriformes</taxon>
        <taxon>Thamnophilidae</taxon>
        <taxon>Willisornis</taxon>
    </lineage>
</organism>
<reference evidence="1" key="1">
    <citation type="submission" date="2019-10" db="EMBL/GenBank/DDBJ databases">
        <authorList>
            <person name="Soares A.E.R."/>
            <person name="Aleixo A."/>
            <person name="Schneider P."/>
            <person name="Miyaki C.Y."/>
            <person name="Schneider M.P."/>
            <person name="Mello C."/>
            <person name="Vasconcelos A.T.R."/>
        </authorList>
    </citation>
    <scope>NUCLEOTIDE SEQUENCE</scope>
    <source>
        <tissue evidence="1">Muscle</tissue>
    </source>
</reference>
<proteinExistence type="predicted"/>
<accession>A0ABQ9DRY4</accession>
<evidence type="ECO:0000313" key="2">
    <source>
        <dbReference type="Proteomes" id="UP001145742"/>
    </source>
</evidence>
<name>A0ABQ9DRY4_9PASS</name>
<dbReference type="EMBL" id="WHWB01032115">
    <property type="protein sequence ID" value="KAJ7426932.1"/>
    <property type="molecule type" value="Genomic_DNA"/>
</dbReference>
<protein>
    <recommendedName>
        <fullName evidence="3">Reverse transcriptase domain-containing protein</fullName>
    </recommendedName>
</protein>
<gene>
    <name evidence="1" type="ORF">WISP_11086</name>
</gene>
<evidence type="ECO:0000313" key="1">
    <source>
        <dbReference type="EMBL" id="KAJ7426932.1"/>
    </source>
</evidence>
<dbReference type="Proteomes" id="UP001145742">
    <property type="component" value="Unassembled WGS sequence"/>
</dbReference>
<evidence type="ECO:0008006" key="3">
    <source>
        <dbReference type="Google" id="ProtNLM"/>
    </source>
</evidence>
<comment type="caution">
    <text evidence="1">The sequence shown here is derived from an EMBL/GenBank/DDBJ whole genome shotgun (WGS) entry which is preliminary data.</text>
</comment>